<accession>A0A1F4VZ73</accession>
<organism evidence="1 2">
    <name type="scientific">candidate division WWE3 bacterium RIFOXYA2_FULL_46_9</name>
    <dbReference type="NCBI Taxonomy" id="1802636"/>
    <lineage>
        <taxon>Bacteria</taxon>
        <taxon>Katanobacteria</taxon>
    </lineage>
</organism>
<name>A0A1F4VZ73_UNCKA</name>
<sequence>MQEPKRLASLEALRVGFPTAFYLFSPFIPMAIPKAVQHWLKLRSEYERRLKTEDDPQPRVLPIVKIGRAWYFVDERLRQLRNVENPHDTVNW</sequence>
<gene>
    <name evidence="1" type="ORF">A2264_01125</name>
</gene>
<protein>
    <submittedName>
        <fullName evidence="1">Uncharacterized protein</fullName>
    </submittedName>
</protein>
<proteinExistence type="predicted"/>
<dbReference type="EMBL" id="MEVT01000017">
    <property type="protein sequence ID" value="OGC62487.1"/>
    <property type="molecule type" value="Genomic_DNA"/>
</dbReference>
<dbReference type="AlphaFoldDB" id="A0A1F4VZ73"/>
<evidence type="ECO:0000313" key="2">
    <source>
        <dbReference type="Proteomes" id="UP000176614"/>
    </source>
</evidence>
<reference evidence="1 2" key="1">
    <citation type="journal article" date="2016" name="Nat. Commun.">
        <title>Thousands of microbial genomes shed light on interconnected biogeochemical processes in an aquifer system.</title>
        <authorList>
            <person name="Anantharaman K."/>
            <person name="Brown C.T."/>
            <person name="Hug L.A."/>
            <person name="Sharon I."/>
            <person name="Castelle C.J."/>
            <person name="Probst A.J."/>
            <person name="Thomas B.C."/>
            <person name="Singh A."/>
            <person name="Wilkins M.J."/>
            <person name="Karaoz U."/>
            <person name="Brodie E.L."/>
            <person name="Williams K.H."/>
            <person name="Hubbard S.S."/>
            <person name="Banfield J.F."/>
        </authorList>
    </citation>
    <scope>NUCLEOTIDE SEQUENCE [LARGE SCALE GENOMIC DNA]</scope>
</reference>
<dbReference type="Proteomes" id="UP000176614">
    <property type="component" value="Unassembled WGS sequence"/>
</dbReference>
<evidence type="ECO:0000313" key="1">
    <source>
        <dbReference type="EMBL" id="OGC62487.1"/>
    </source>
</evidence>
<comment type="caution">
    <text evidence="1">The sequence shown here is derived from an EMBL/GenBank/DDBJ whole genome shotgun (WGS) entry which is preliminary data.</text>
</comment>